<comment type="catalytic activity">
    <reaction evidence="1">
        <text>Hydrolysis of terminal non-reducing alpha-L-rhamnose residues in alpha-L-rhamnosides.</text>
        <dbReference type="EC" id="3.2.1.40"/>
    </reaction>
</comment>
<dbReference type="PIRSF" id="PIRSF010631">
    <property type="entry name" value="A-rhamnsds"/>
    <property type="match status" value="1"/>
</dbReference>
<reference evidence="9" key="1">
    <citation type="submission" date="2022-10" db="EMBL/GenBank/DDBJ databases">
        <title>The WGS of Solirubrobacter phytolaccae KCTC 29190.</title>
        <authorList>
            <person name="Jiang Z."/>
        </authorList>
    </citation>
    <scope>NUCLEOTIDE SEQUENCE</scope>
    <source>
        <strain evidence="9">KCTC 29190</strain>
    </source>
</reference>
<dbReference type="Proteomes" id="UP001147653">
    <property type="component" value="Unassembled WGS sequence"/>
</dbReference>
<dbReference type="Gene3D" id="1.50.10.10">
    <property type="match status" value="1"/>
</dbReference>
<dbReference type="InterPro" id="IPR035396">
    <property type="entry name" value="Bac_rhamnosid6H"/>
</dbReference>
<dbReference type="PROSITE" id="PS51257">
    <property type="entry name" value="PROKAR_LIPOPROTEIN"/>
    <property type="match status" value="1"/>
</dbReference>
<dbReference type="GO" id="GO:0005975">
    <property type="term" value="P:carbohydrate metabolic process"/>
    <property type="evidence" value="ECO:0007669"/>
    <property type="project" value="InterPro"/>
</dbReference>
<dbReference type="Gene3D" id="2.60.40.10">
    <property type="entry name" value="Immunoglobulins"/>
    <property type="match status" value="1"/>
</dbReference>
<keyword evidence="4" id="KW-0732">Signal</keyword>
<evidence type="ECO:0000313" key="10">
    <source>
        <dbReference type="Proteomes" id="UP001147653"/>
    </source>
</evidence>
<sequence>MLQRAFAAAAITAACVAIPAAAQAATPLSPSGLTVDRLTAPLGLGSARPALGWTLTGDGRNRSQSAYQVVVSQGDNTLWDSGEVNSPASANVPYSGPALESATKYSWKVRVWDETGKVSDWSAPTTLETALLTSTDWTAKWIAAPADDLNLSGAKWIWHEDGTQNMPAMTRYLRATVTLPSAPGTARFLFTVDDEAVVYVNGTQVVDTKTLRDNDENAWQKAQIVDVTSLLKAGANTIAVQVKNRLNGSGAATPGAFIGRLKADNLTFTTGNTWKSSASGPAGWEQPAFDDTTWQAARELATYGSGPWASNVSLPSQPSPYLRKDFTADKTIAQARLYVSALGLYEVHINGQKVGDHVLAPGWTEYTKRVPAQTYDVTDLVRTGDNAIGAILGEGYYAGRLQGGRKWGTNPALLAQLKITYTDGTSTRINSDDSWQVGTGGLRASSIYDGETYDARLDRAGWDQPGFSGGWRNAVLRTETMTIEPDKSPAIRVLKTLEPKTVTTPKAGTTVYDLGQNFAGWARIKATGAAGTQIKLRFGEILNPDGTVYTTNLRSAQQTDTYTLKGGGQETYEARFTYHGFRYVEVTGAALDSLEGRVVSSDLPEFGTFTSSNALVNQIQSAIHWGQWSNFLAVPTDASQRDERLGWTGDIQAFATTGTFNGDAYGYLRQWLQTLRDSQSANGAFPDVAPVTCCGDGVAGWGDAGTVVPFALYKRYGDPRILRENYDAMKRWIAYLQANSSSLIRPNSGYGDWLATDTTNQDFIGTAFFAFSTDLVRQAAQVLGEDADAATYASLYSQIKSAFANRWVRADGTVGSGSQTSYVLALKFGLVPDNLKAAAFNRLADDVARRGNHLSTGFLGTPFLLNVLQDGGRADLAHQLLVQDSYPSWGYMLNRGGTTIWERWDGIRPDGSLQDAGMNSFNHYGLGSIGDWLYDVVGGLAPQEAGYKKILVAPSTGELGAASSAVKTAYGPAKTAWSKDAEGRLTIDVDVPVNARAEVRVPIKDGQAVFESGKPAGEQPGVTYRGTANGVASYDVGSGSYRFLAAVSNTTSVNSGVAGNVPATLALSVGTASLGTLTPGVARDYSAEGTATVTSTAGDAALSVFDPSATATGRLVNGAFALAQPLQVDGKPVGGSSAPTPLHAWLGPVSNSEVKLAFKQSVGANEGLRTGSYAKTLTFTLSTTAP</sequence>
<dbReference type="InterPro" id="IPR008902">
    <property type="entry name" value="Rhamnosid_concanavalin"/>
</dbReference>
<evidence type="ECO:0000256" key="4">
    <source>
        <dbReference type="SAM" id="SignalP"/>
    </source>
</evidence>
<dbReference type="Gene3D" id="2.60.420.10">
    <property type="entry name" value="Maltose phosphorylase, domain 3"/>
    <property type="match status" value="1"/>
</dbReference>
<dbReference type="PANTHER" id="PTHR33307:SF6">
    <property type="entry name" value="ALPHA-RHAMNOSIDASE (EUROFUNG)-RELATED"/>
    <property type="match status" value="1"/>
</dbReference>
<feature type="domain" description="Alpha-L-rhamnosidase concanavalin-like" evidence="5">
    <location>
        <begin position="506"/>
        <end position="598"/>
    </location>
</feature>
<keyword evidence="10" id="KW-1185">Reference proteome</keyword>
<feature type="domain" description="Alpha-L-rhamnosidase six-hairpin glycosidase" evidence="7">
    <location>
        <begin position="605"/>
        <end position="937"/>
    </location>
</feature>
<evidence type="ECO:0000259" key="6">
    <source>
        <dbReference type="Pfam" id="PF08531"/>
    </source>
</evidence>
<dbReference type="Gene3D" id="2.60.120.260">
    <property type="entry name" value="Galactose-binding domain-like"/>
    <property type="match status" value="3"/>
</dbReference>
<dbReference type="EMBL" id="JAPDDP010000039">
    <property type="protein sequence ID" value="MDA0182677.1"/>
    <property type="molecule type" value="Genomic_DNA"/>
</dbReference>
<dbReference type="SUPFAM" id="SSF49785">
    <property type="entry name" value="Galactose-binding domain-like"/>
    <property type="match status" value="2"/>
</dbReference>
<evidence type="ECO:0000256" key="3">
    <source>
        <dbReference type="ARBA" id="ARBA00022801"/>
    </source>
</evidence>
<keyword evidence="3 9" id="KW-0378">Hydrolase</keyword>
<comment type="caution">
    <text evidence="9">The sequence shown here is derived from an EMBL/GenBank/DDBJ whole genome shotgun (WGS) entry which is preliminary data.</text>
</comment>
<feature type="signal peptide" evidence="4">
    <location>
        <begin position="1"/>
        <end position="24"/>
    </location>
</feature>
<dbReference type="SUPFAM" id="SSF48208">
    <property type="entry name" value="Six-hairpin glycosidases"/>
    <property type="match status" value="1"/>
</dbReference>
<gene>
    <name evidence="9" type="ORF">OJ997_20365</name>
</gene>
<accession>A0A9X3ND54</accession>
<evidence type="ECO:0000313" key="9">
    <source>
        <dbReference type="EMBL" id="MDA0182677.1"/>
    </source>
</evidence>
<evidence type="ECO:0000259" key="7">
    <source>
        <dbReference type="Pfam" id="PF17389"/>
    </source>
</evidence>
<evidence type="ECO:0000259" key="8">
    <source>
        <dbReference type="Pfam" id="PF17390"/>
    </source>
</evidence>
<evidence type="ECO:0000256" key="2">
    <source>
        <dbReference type="ARBA" id="ARBA00012652"/>
    </source>
</evidence>
<dbReference type="InterPro" id="IPR035398">
    <property type="entry name" value="Bac_rhamnosid_C"/>
</dbReference>
<dbReference type="PANTHER" id="PTHR33307">
    <property type="entry name" value="ALPHA-RHAMNOSIDASE (EUROFUNG)"/>
    <property type="match status" value="1"/>
</dbReference>
<evidence type="ECO:0000259" key="5">
    <source>
        <dbReference type="Pfam" id="PF05592"/>
    </source>
</evidence>
<name>A0A9X3ND54_9ACTN</name>
<dbReference type="Pfam" id="PF17390">
    <property type="entry name" value="Bac_rhamnosid_C"/>
    <property type="match status" value="1"/>
</dbReference>
<dbReference type="InterPro" id="IPR008979">
    <property type="entry name" value="Galactose-bd-like_sf"/>
</dbReference>
<dbReference type="InterPro" id="IPR012341">
    <property type="entry name" value="6hp_glycosidase-like_sf"/>
</dbReference>
<proteinExistence type="predicted"/>
<evidence type="ECO:0000256" key="1">
    <source>
        <dbReference type="ARBA" id="ARBA00001445"/>
    </source>
</evidence>
<dbReference type="Pfam" id="PF17389">
    <property type="entry name" value="Bac_rhamnosid6H"/>
    <property type="match status" value="1"/>
</dbReference>
<dbReference type="EC" id="3.2.1.40" evidence="2"/>
<dbReference type="Pfam" id="PF08531">
    <property type="entry name" value="Bac_rhamnosid_N"/>
    <property type="match status" value="1"/>
</dbReference>
<dbReference type="InterPro" id="IPR013783">
    <property type="entry name" value="Ig-like_fold"/>
</dbReference>
<feature type="domain" description="Alpha-L-rhamnosidase C-terminal" evidence="8">
    <location>
        <begin position="939"/>
        <end position="1009"/>
    </location>
</feature>
<dbReference type="InterPro" id="IPR008928">
    <property type="entry name" value="6-hairpin_glycosidase_sf"/>
</dbReference>
<dbReference type="AlphaFoldDB" id="A0A9X3ND54"/>
<feature type="chain" id="PRO_5040776104" description="alpha-L-rhamnosidase" evidence="4">
    <location>
        <begin position="25"/>
        <end position="1186"/>
    </location>
</feature>
<protein>
    <recommendedName>
        <fullName evidence="2">alpha-L-rhamnosidase</fullName>
        <ecNumber evidence="2">3.2.1.40</ecNumber>
    </recommendedName>
</protein>
<dbReference type="Pfam" id="PF25788">
    <property type="entry name" value="Ig_Rha78A_N"/>
    <property type="match status" value="1"/>
</dbReference>
<dbReference type="RefSeq" id="WP_270027053.1">
    <property type="nucleotide sequence ID" value="NZ_JAPDDP010000039.1"/>
</dbReference>
<dbReference type="InterPro" id="IPR013737">
    <property type="entry name" value="Bac_rhamnosid_N"/>
</dbReference>
<dbReference type="Pfam" id="PF05592">
    <property type="entry name" value="Bac_rhamnosid"/>
    <property type="match status" value="1"/>
</dbReference>
<dbReference type="GO" id="GO:0030596">
    <property type="term" value="F:alpha-L-rhamnosidase activity"/>
    <property type="evidence" value="ECO:0007669"/>
    <property type="project" value="UniProtKB-EC"/>
</dbReference>
<organism evidence="9 10">
    <name type="scientific">Solirubrobacter phytolaccae</name>
    <dbReference type="NCBI Taxonomy" id="1404360"/>
    <lineage>
        <taxon>Bacteria</taxon>
        <taxon>Bacillati</taxon>
        <taxon>Actinomycetota</taxon>
        <taxon>Thermoleophilia</taxon>
        <taxon>Solirubrobacterales</taxon>
        <taxon>Solirubrobacteraceae</taxon>
        <taxon>Solirubrobacter</taxon>
    </lineage>
</organism>
<feature type="domain" description="Bacterial alpha-L-rhamnosidase N-terminal" evidence="6">
    <location>
        <begin position="330"/>
        <end position="493"/>
    </location>
</feature>
<dbReference type="InterPro" id="IPR016007">
    <property type="entry name" value="Alpha_rhamnosid"/>
</dbReference>